<name>A0ACC2JBK8_9PEZI</name>
<protein>
    <submittedName>
        <fullName evidence="1">Uncharacterized protein</fullName>
    </submittedName>
</protein>
<evidence type="ECO:0000313" key="2">
    <source>
        <dbReference type="Proteomes" id="UP001153332"/>
    </source>
</evidence>
<gene>
    <name evidence="1" type="ORF">O1611_g8759</name>
</gene>
<proteinExistence type="predicted"/>
<dbReference type="Proteomes" id="UP001153332">
    <property type="component" value="Unassembled WGS sequence"/>
</dbReference>
<accession>A0ACC2JBK8</accession>
<organism evidence="1 2">
    <name type="scientific">Lasiodiplodia mahajangana</name>
    <dbReference type="NCBI Taxonomy" id="1108764"/>
    <lineage>
        <taxon>Eukaryota</taxon>
        <taxon>Fungi</taxon>
        <taxon>Dikarya</taxon>
        <taxon>Ascomycota</taxon>
        <taxon>Pezizomycotina</taxon>
        <taxon>Dothideomycetes</taxon>
        <taxon>Dothideomycetes incertae sedis</taxon>
        <taxon>Botryosphaeriales</taxon>
        <taxon>Botryosphaeriaceae</taxon>
        <taxon>Lasiodiplodia</taxon>
    </lineage>
</organism>
<dbReference type="EMBL" id="JAPUUL010002704">
    <property type="protein sequence ID" value="KAJ8124881.1"/>
    <property type="molecule type" value="Genomic_DNA"/>
</dbReference>
<reference evidence="1" key="1">
    <citation type="submission" date="2022-12" db="EMBL/GenBank/DDBJ databases">
        <title>Genome Sequence of Lasiodiplodia mahajangana.</title>
        <authorList>
            <person name="Buettner E."/>
        </authorList>
    </citation>
    <scope>NUCLEOTIDE SEQUENCE</scope>
    <source>
        <strain evidence="1">VT137</strain>
    </source>
</reference>
<comment type="caution">
    <text evidence="1">The sequence shown here is derived from an EMBL/GenBank/DDBJ whole genome shotgun (WGS) entry which is preliminary data.</text>
</comment>
<evidence type="ECO:0000313" key="1">
    <source>
        <dbReference type="EMBL" id="KAJ8124881.1"/>
    </source>
</evidence>
<keyword evidence="2" id="KW-1185">Reference proteome</keyword>
<sequence>MRVRQRSGGLTALLSMVALPSATNALVAQASNKVCRSLPGDSAWPSTKVWNRFNQTIGGRLIAGIPLAQPCSEDHLVPSLCSQIRQDWTDLDPFIADPVTVPSLYWLNNTCSPFSPPDVPCTLGNLASYAIEVDDSL</sequence>